<gene>
    <name evidence="1" type="ORF">NPIL_9491</name>
</gene>
<evidence type="ECO:0000313" key="2">
    <source>
        <dbReference type="Proteomes" id="UP000887013"/>
    </source>
</evidence>
<organism evidence="1 2">
    <name type="scientific">Nephila pilipes</name>
    <name type="common">Giant wood spider</name>
    <name type="synonym">Nephila maculata</name>
    <dbReference type="NCBI Taxonomy" id="299642"/>
    <lineage>
        <taxon>Eukaryota</taxon>
        <taxon>Metazoa</taxon>
        <taxon>Ecdysozoa</taxon>
        <taxon>Arthropoda</taxon>
        <taxon>Chelicerata</taxon>
        <taxon>Arachnida</taxon>
        <taxon>Araneae</taxon>
        <taxon>Araneomorphae</taxon>
        <taxon>Entelegynae</taxon>
        <taxon>Araneoidea</taxon>
        <taxon>Nephilidae</taxon>
        <taxon>Nephila</taxon>
    </lineage>
</organism>
<dbReference type="EMBL" id="BMAW01043459">
    <property type="protein sequence ID" value="GFS39562.1"/>
    <property type="molecule type" value="Genomic_DNA"/>
</dbReference>
<sequence length="79" mass="8913">RPSITLRKYDTSGYRKATGINSKVRDHTILLLGTTPVLGRCAIEKLHKNALAKIIAEYKYQLTPEEITESSSIFTILHQ</sequence>
<accession>A0A8X6IBS7</accession>
<dbReference type="Proteomes" id="UP000887013">
    <property type="component" value="Unassembled WGS sequence"/>
</dbReference>
<dbReference type="AlphaFoldDB" id="A0A8X6IBS7"/>
<evidence type="ECO:0000313" key="1">
    <source>
        <dbReference type="EMBL" id="GFS39562.1"/>
    </source>
</evidence>
<name>A0A8X6IBS7_NEPPI</name>
<feature type="non-terminal residue" evidence="1">
    <location>
        <position position="1"/>
    </location>
</feature>
<reference evidence="1" key="1">
    <citation type="submission" date="2020-08" db="EMBL/GenBank/DDBJ databases">
        <title>Multicomponent nature underlies the extraordinary mechanical properties of spider dragline silk.</title>
        <authorList>
            <person name="Kono N."/>
            <person name="Nakamura H."/>
            <person name="Mori M."/>
            <person name="Yoshida Y."/>
            <person name="Ohtoshi R."/>
            <person name="Malay A.D."/>
            <person name="Moran D.A.P."/>
            <person name="Tomita M."/>
            <person name="Numata K."/>
            <person name="Arakawa K."/>
        </authorList>
    </citation>
    <scope>NUCLEOTIDE SEQUENCE</scope>
</reference>
<keyword evidence="2" id="KW-1185">Reference proteome</keyword>
<proteinExistence type="predicted"/>
<protein>
    <submittedName>
        <fullName evidence="1">Uncharacterized protein</fullName>
    </submittedName>
</protein>
<comment type="caution">
    <text evidence="1">The sequence shown here is derived from an EMBL/GenBank/DDBJ whole genome shotgun (WGS) entry which is preliminary data.</text>
</comment>